<dbReference type="EMBL" id="FUKQ01000025">
    <property type="protein sequence ID" value="SJN29129.1"/>
    <property type="molecule type" value="Genomic_DNA"/>
</dbReference>
<name>A0A1R4JAX2_9ACTN</name>
<feature type="signal peptide" evidence="1">
    <location>
        <begin position="1"/>
        <end position="36"/>
    </location>
</feature>
<keyword evidence="1" id="KW-0732">Signal</keyword>
<sequence length="377" mass="41358">MHTTPTPRITRRGLLAGAGAGAGALALGLSVPHAQAAPVSLPQANIDQLFDDFLARHAVDHFNRPFTRAIDPTQYECTPDDAVDVWMTAQMARLSEQDRQVIQEAGLDILPAVDAMLTTDVTGASYALTRHAHDLRKTFTKCQRFWDIDGSDITLMAMSTDIYTDVERMVRAYTELGLDAATSRELAEFVKSYVPSSKGLEGGHFPLLSFNAFAYSTFGQQPQIVDRIVMGEGLLRAYDELGFGDVAPQVVLAHEYAHHVQMEIGMITPDTMASSTPEGTRRTELHADASAAYFASHPKGLSMQTKRILAFGKVFYGIGDCQFASTGHHGTPKQRHAAAMWGVQVQESTRPKSRIRPTRVLRDEFDAKLPELIAPDA</sequence>
<gene>
    <name evidence="2" type="ORF">FM114_06470</name>
</gene>
<keyword evidence="2" id="KW-0808">Transferase</keyword>
<accession>A0A1R4JAX2</accession>
<keyword evidence="3" id="KW-1185">Reference proteome</keyword>
<dbReference type="EC" id="2.8.3.6" evidence="2"/>
<dbReference type="AlphaFoldDB" id="A0A1R4JAX2"/>
<dbReference type="RefSeq" id="WP_094764366.1">
    <property type="nucleotide sequence ID" value="NZ_FUKQ01000025.1"/>
</dbReference>
<evidence type="ECO:0000313" key="3">
    <source>
        <dbReference type="Proteomes" id="UP000188342"/>
    </source>
</evidence>
<evidence type="ECO:0000313" key="2">
    <source>
        <dbReference type="EMBL" id="SJN29129.1"/>
    </source>
</evidence>
<proteinExistence type="predicted"/>
<dbReference type="NCBIfam" id="TIGR01409">
    <property type="entry name" value="TAT_signal_seq"/>
    <property type="match status" value="1"/>
</dbReference>
<dbReference type="InterPro" id="IPR019546">
    <property type="entry name" value="TAT_signal_bac_arc"/>
</dbReference>
<dbReference type="InterPro" id="IPR006311">
    <property type="entry name" value="TAT_signal"/>
</dbReference>
<reference evidence="2 3" key="1">
    <citation type="submission" date="2017-02" db="EMBL/GenBank/DDBJ databases">
        <authorList>
            <person name="Peterson S.W."/>
        </authorList>
    </citation>
    <scope>NUCLEOTIDE SEQUENCE [LARGE SCALE GENOMIC DNA]</scope>
    <source>
        <strain evidence="2 3">LSP_Lj1</strain>
    </source>
</reference>
<protein>
    <submittedName>
        <fullName evidence="2">3-oxoadipate CoA-transferase subunit B</fullName>
        <ecNumber evidence="2">2.8.3.6</ecNumber>
    </submittedName>
</protein>
<dbReference type="STRING" id="1255658.FM114_06470"/>
<feature type="chain" id="PRO_5012187571" evidence="1">
    <location>
        <begin position="37"/>
        <end position="377"/>
    </location>
</feature>
<dbReference type="GO" id="GO:0047569">
    <property type="term" value="F:3-oxoadipate CoA-transferase activity"/>
    <property type="evidence" value="ECO:0007669"/>
    <property type="project" value="UniProtKB-EC"/>
</dbReference>
<dbReference type="Proteomes" id="UP000188342">
    <property type="component" value="Unassembled WGS sequence"/>
</dbReference>
<dbReference type="PROSITE" id="PS51318">
    <property type="entry name" value="TAT"/>
    <property type="match status" value="1"/>
</dbReference>
<organism evidence="2 3">
    <name type="scientific">Luteococcus japonicus LSP_Lj1</name>
    <dbReference type="NCBI Taxonomy" id="1255658"/>
    <lineage>
        <taxon>Bacteria</taxon>
        <taxon>Bacillati</taxon>
        <taxon>Actinomycetota</taxon>
        <taxon>Actinomycetes</taxon>
        <taxon>Propionibacteriales</taxon>
        <taxon>Propionibacteriaceae</taxon>
        <taxon>Luteococcus</taxon>
    </lineage>
</organism>
<evidence type="ECO:0000256" key="1">
    <source>
        <dbReference type="SAM" id="SignalP"/>
    </source>
</evidence>